<evidence type="ECO:0000313" key="5">
    <source>
        <dbReference type="Proteomes" id="UP000231990"/>
    </source>
</evidence>
<keyword evidence="1" id="KW-0812">Transmembrane</keyword>
<dbReference type="OrthoDB" id="331483at2"/>
<dbReference type="Proteomes" id="UP000231962">
    <property type="component" value="Unassembled WGS sequence"/>
</dbReference>
<evidence type="ECO:0008006" key="6">
    <source>
        <dbReference type="Google" id="ProtNLM"/>
    </source>
</evidence>
<name>A0A2M9ZSR2_9LEPT</name>
<dbReference type="RefSeq" id="WP_100714796.1">
    <property type="nucleotide sequence ID" value="NZ_NPDY01000016.1"/>
</dbReference>
<feature type="transmembrane region" description="Helical" evidence="1">
    <location>
        <begin position="76"/>
        <end position="95"/>
    </location>
</feature>
<dbReference type="EMBL" id="NPDY01000016">
    <property type="protein sequence ID" value="PJZ68782.1"/>
    <property type="molecule type" value="Genomic_DNA"/>
</dbReference>
<accession>A0A2M9ZSR2</accession>
<reference evidence="4 5" key="1">
    <citation type="submission" date="2017-07" db="EMBL/GenBank/DDBJ databases">
        <title>Leptospira spp. isolated from tropical soils.</title>
        <authorList>
            <person name="Thibeaux R."/>
            <person name="Iraola G."/>
            <person name="Ferres I."/>
            <person name="Bierque E."/>
            <person name="Girault D."/>
            <person name="Soupe-Gilbert M.-E."/>
            <person name="Picardeau M."/>
            <person name="Goarant C."/>
        </authorList>
    </citation>
    <scope>NUCLEOTIDE SEQUENCE [LARGE SCALE GENOMIC DNA]</scope>
    <source>
        <strain evidence="3 5">FH1-B-B1</strain>
        <strain evidence="2 4">FH1-B-C1</strain>
    </source>
</reference>
<gene>
    <name evidence="2" type="ORF">CH360_14650</name>
    <name evidence="3" type="ORF">CH373_03770</name>
</gene>
<comment type="caution">
    <text evidence="3">The sequence shown here is derived from an EMBL/GenBank/DDBJ whole genome shotgun (WGS) entry which is preliminary data.</text>
</comment>
<proteinExistence type="predicted"/>
<sequence length="128" mass="14564">MALLLVNLGMTCSIVLFYTGLYFRFRNNRLHRILNSIGIVFNLITAFYLLSLKYLFGGLDAAGFVPTVDRWIIDVHRGFAAIALVLMLLTGWSGAFGKKGFHRKLRFIFLPLYTLVYISGLLLFRSAH</sequence>
<feature type="transmembrane region" description="Helical" evidence="1">
    <location>
        <begin position="6"/>
        <end position="25"/>
    </location>
</feature>
<organism evidence="3 5">
    <name type="scientific">Leptospira perolatii</name>
    <dbReference type="NCBI Taxonomy" id="2023191"/>
    <lineage>
        <taxon>Bacteria</taxon>
        <taxon>Pseudomonadati</taxon>
        <taxon>Spirochaetota</taxon>
        <taxon>Spirochaetia</taxon>
        <taxon>Leptospirales</taxon>
        <taxon>Leptospiraceae</taxon>
        <taxon>Leptospira</taxon>
    </lineage>
</organism>
<evidence type="ECO:0000313" key="4">
    <source>
        <dbReference type="Proteomes" id="UP000231962"/>
    </source>
</evidence>
<keyword evidence="1" id="KW-1133">Transmembrane helix</keyword>
<dbReference type="Proteomes" id="UP000231990">
    <property type="component" value="Unassembled WGS sequence"/>
</dbReference>
<protein>
    <recommendedName>
        <fullName evidence="6">DUF420 domain-containing protein</fullName>
    </recommendedName>
</protein>
<feature type="transmembrane region" description="Helical" evidence="1">
    <location>
        <begin position="107"/>
        <end position="127"/>
    </location>
</feature>
<dbReference type="AlphaFoldDB" id="A0A2M9ZSR2"/>
<evidence type="ECO:0000256" key="1">
    <source>
        <dbReference type="SAM" id="Phobius"/>
    </source>
</evidence>
<evidence type="ECO:0000313" key="3">
    <source>
        <dbReference type="EMBL" id="PJZ75137.1"/>
    </source>
</evidence>
<keyword evidence="4" id="KW-1185">Reference proteome</keyword>
<dbReference type="EMBL" id="NPDZ01000001">
    <property type="protein sequence ID" value="PJZ75137.1"/>
    <property type="molecule type" value="Genomic_DNA"/>
</dbReference>
<keyword evidence="1" id="KW-0472">Membrane</keyword>
<evidence type="ECO:0000313" key="2">
    <source>
        <dbReference type="EMBL" id="PJZ68782.1"/>
    </source>
</evidence>
<feature type="transmembrane region" description="Helical" evidence="1">
    <location>
        <begin position="37"/>
        <end position="56"/>
    </location>
</feature>